<keyword evidence="1" id="KW-0723">Serine/threonine-protein kinase</keyword>
<evidence type="ECO:0000313" key="10">
    <source>
        <dbReference type="EMBL" id="GJE88162.1"/>
    </source>
</evidence>
<dbReference type="InterPro" id="IPR000719">
    <property type="entry name" value="Prot_kinase_dom"/>
</dbReference>
<dbReference type="PROSITE" id="PS00107">
    <property type="entry name" value="PROTEIN_KINASE_ATP"/>
    <property type="match status" value="1"/>
</dbReference>
<dbReference type="AlphaFoldDB" id="A0A9P3G324"/>
<dbReference type="PANTHER" id="PTHR24351">
    <property type="entry name" value="RIBOSOMAL PROTEIN S6 KINASE"/>
    <property type="match status" value="1"/>
</dbReference>
<organism evidence="10 11">
    <name type="scientific">Phanerochaete sordida</name>
    <dbReference type="NCBI Taxonomy" id="48140"/>
    <lineage>
        <taxon>Eukaryota</taxon>
        <taxon>Fungi</taxon>
        <taxon>Dikarya</taxon>
        <taxon>Basidiomycota</taxon>
        <taxon>Agaricomycotina</taxon>
        <taxon>Agaricomycetes</taxon>
        <taxon>Polyporales</taxon>
        <taxon>Phanerochaetaceae</taxon>
        <taxon>Phanerochaete</taxon>
    </lineage>
</organism>
<accession>A0A9P3G324</accession>
<protein>
    <submittedName>
        <fullName evidence="10">Kinase-like protein</fullName>
    </submittedName>
</protein>
<dbReference type="SMART" id="SM00220">
    <property type="entry name" value="S_TKc"/>
    <property type="match status" value="1"/>
</dbReference>
<dbReference type="PROSITE" id="PS00108">
    <property type="entry name" value="PROTEIN_KINASE_ST"/>
    <property type="match status" value="1"/>
</dbReference>
<dbReference type="EMBL" id="BPQB01000008">
    <property type="protein sequence ID" value="GJE88162.1"/>
    <property type="molecule type" value="Genomic_DNA"/>
</dbReference>
<evidence type="ECO:0000259" key="9">
    <source>
        <dbReference type="PROSITE" id="PS50011"/>
    </source>
</evidence>
<keyword evidence="5 10" id="KW-0418">Kinase</keyword>
<dbReference type="GO" id="GO:0004674">
    <property type="term" value="F:protein serine/threonine kinase activity"/>
    <property type="evidence" value="ECO:0007669"/>
    <property type="project" value="UniProtKB-KW"/>
</dbReference>
<dbReference type="PROSITE" id="PS50011">
    <property type="entry name" value="PROTEIN_KINASE_DOM"/>
    <property type="match status" value="1"/>
</dbReference>
<dbReference type="OrthoDB" id="1668230at2759"/>
<gene>
    <name evidence="10" type="ORF">PsYK624_042450</name>
</gene>
<dbReference type="Proteomes" id="UP000703269">
    <property type="component" value="Unassembled WGS sequence"/>
</dbReference>
<evidence type="ECO:0000256" key="3">
    <source>
        <dbReference type="ARBA" id="ARBA00022679"/>
    </source>
</evidence>
<feature type="region of interest" description="Disordered" evidence="8">
    <location>
        <begin position="114"/>
        <end position="201"/>
    </location>
</feature>
<keyword evidence="6 7" id="KW-0067">ATP-binding</keyword>
<feature type="domain" description="Protein kinase" evidence="9">
    <location>
        <begin position="213"/>
        <end position="477"/>
    </location>
</feature>
<dbReference type="Gene3D" id="3.30.200.20">
    <property type="entry name" value="Phosphorylase Kinase, domain 1"/>
    <property type="match status" value="1"/>
</dbReference>
<comment type="caution">
    <text evidence="10">The sequence shown here is derived from an EMBL/GenBank/DDBJ whole genome shotgun (WGS) entry which is preliminary data.</text>
</comment>
<keyword evidence="2" id="KW-0597">Phosphoprotein</keyword>
<dbReference type="InterPro" id="IPR017441">
    <property type="entry name" value="Protein_kinase_ATP_BS"/>
</dbReference>
<proteinExistence type="predicted"/>
<evidence type="ECO:0000256" key="2">
    <source>
        <dbReference type="ARBA" id="ARBA00022553"/>
    </source>
</evidence>
<dbReference type="InterPro" id="IPR008271">
    <property type="entry name" value="Ser/Thr_kinase_AS"/>
</dbReference>
<evidence type="ECO:0000313" key="11">
    <source>
        <dbReference type="Proteomes" id="UP000703269"/>
    </source>
</evidence>
<dbReference type="Gene3D" id="1.10.510.10">
    <property type="entry name" value="Transferase(Phosphotransferase) domain 1"/>
    <property type="match status" value="1"/>
</dbReference>
<evidence type="ECO:0000256" key="8">
    <source>
        <dbReference type="SAM" id="MobiDB-lite"/>
    </source>
</evidence>
<evidence type="ECO:0000256" key="6">
    <source>
        <dbReference type="ARBA" id="ARBA00022840"/>
    </source>
</evidence>
<feature type="binding site" evidence="7">
    <location>
        <position position="241"/>
    </location>
    <ligand>
        <name>ATP</name>
        <dbReference type="ChEBI" id="CHEBI:30616"/>
    </ligand>
</feature>
<evidence type="ECO:0000256" key="5">
    <source>
        <dbReference type="ARBA" id="ARBA00022777"/>
    </source>
</evidence>
<dbReference type="InterPro" id="IPR011009">
    <property type="entry name" value="Kinase-like_dom_sf"/>
</dbReference>
<evidence type="ECO:0000256" key="7">
    <source>
        <dbReference type="PROSITE-ProRule" id="PRU10141"/>
    </source>
</evidence>
<keyword evidence="11" id="KW-1185">Reference proteome</keyword>
<keyword evidence="4 7" id="KW-0547">Nucleotide-binding</keyword>
<evidence type="ECO:0000256" key="4">
    <source>
        <dbReference type="ARBA" id="ARBA00022741"/>
    </source>
</evidence>
<feature type="compositionally biased region" description="Pro residues" evidence="8">
    <location>
        <begin position="188"/>
        <end position="199"/>
    </location>
</feature>
<sequence length="615" mass="69269">MTSPNAPHDREQQLVRYCPDVVSKRLQLALVKFVVSLPAVDDELRLSLEWYISKMEKRPMKVFESPRTTHRPLHVFSPPPRSKPKALAPYSPAKPVFTSQTPLKSPVAEVARATTSTSECPKIDFPKSTVKQGQDPTKTYERPVASHSTTDAPLPIRFTPRQHTPPPPVEHSPHDTPPTYLSRDPHPAQAPPVEDPATPPHDALVVSRDGTDYILTGMIGSGGSGRVFSVQTQHGESFALKVVHKPIAYRCPDGRNMALVEQRSWERATLSRRAFLMPLLKSWDDEENIYFLMPLYRENLVHRLSDMDMSREQHDLKLYAAESIAAVANLHALGVIHRDLKPHNFLLSPNGHLVLADFGLAWMAPNGSSNVTNVGLTFRTGTRAYFAPEVVVAETVGYDYRADIWSLGLMLLELYLGERQPLYYGDSREKMIANMVTRDLPVDEVQDSEFKDLLSKMLVRDVDRRWSAAKLKKHPYFEGIDWKMLEKGYYRADYRPPSSVPSKSPMAFHFNLFHCGSDVWDVLSVHLGPDGKVLPRPPVTEQLALDTAGQHTAFAFDCPIQTPSPYLYDAAPRPCPFKLRLDPPPAYTEDDDDLDDTIQPVYVVSNDDDTFSDED</sequence>
<reference evidence="10 11" key="1">
    <citation type="submission" date="2021-08" db="EMBL/GenBank/DDBJ databases">
        <title>Draft Genome Sequence of Phanerochaete sordida strain YK-624.</title>
        <authorList>
            <person name="Mori T."/>
            <person name="Dohra H."/>
            <person name="Suzuki T."/>
            <person name="Kawagishi H."/>
            <person name="Hirai H."/>
        </authorList>
    </citation>
    <scope>NUCLEOTIDE SEQUENCE [LARGE SCALE GENOMIC DNA]</scope>
    <source>
        <strain evidence="10 11">YK-624</strain>
    </source>
</reference>
<dbReference type="GO" id="GO:0005524">
    <property type="term" value="F:ATP binding"/>
    <property type="evidence" value="ECO:0007669"/>
    <property type="project" value="UniProtKB-UniRule"/>
</dbReference>
<dbReference type="Pfam" id="PF00069">
    <property type="entry name" value="Pkinase"/>
    <property type="match status" value="1"/>
</dbReference>
<evidence type="ECO:0000256" key="1">
    <source>
        <dbReference type="ARBA" id="ARBA00022527"/>
    </source>
</evidence>
<keyword evidence="3" id="KW-0808">Transferase</keyword>
<dbReference type="SUPFAM" id="SSF56112">
    <property type="entry name" value="Protein kinase-like (PK-like)"/>
    <property type="match status" value="1"/>
</dbReference>
<name>A0A9P3G324_9APHY</name>